<protein>
    <recommendedName>
        <fullName evidence="4">Transposase</fullName>
    </recommendedName>
</protein>
<comment type="caution">
    <text evidence="2">The sequence shown here is derived from an EMBL/GenBank/DDBJ whole genome shotgun (WGS) entry which is preliminary data.</text>
</comment>
<feature type="compositionally biased region" description="Basic and acidic residues" evidence="1">
    <location>
        <begin position="232"/>
        <end position="248"/>
    </location>
</feature>
<accession>A0AAE8N174</accession>
<gene>
    <name evidence="2" type="ORF">DNG_06187</name>
</gene>
<sequence length="258" mass="27878">MPLSGMSSFEKRARVRTLRYDANFSYVRIEQITGYGTAQIRNALKSPTVGKRSGRPTVLSQQQEEELVRFVTASTANRSLSYQNLAKTIFEGAYGETAIRNTLLRHGFKRSGKLLKQMGAVSDKPRTQGTVPSGGEDPMQGVVQTERVPAQAGHEVEAVYRESEHPVGGGETATEADSRVQPGAAVRAEADLPVEDEISPEDGLANPDAAVRGDDDTPAENESTAKGDGNAEDQRSREPAVNKQDRAPDQPGPLTEDK</sequence>
<evidence type="ECO:0000313" key="3">
    <source>
        <dbReference type="Proteomes" id="UP001187682"/>
    </source>
</evidence>
<evidence type="ECO:0000313" key="2">
    <source>
        <dbReference type="EMBL" id="SPO03504.1"/>
    </source>
</evidence>
<feature type="region of interest" description="Disordered" evidence="1">
    <location>
        <begin position="161"/>
        <end position="258"/>
    </location>
</feature>
<dbReference type="AlphaFoldDB" id="A0AAE8N174"/>
<feature type="region of interest" description="Disordered" evidence="1">
    <location>
        <begin position="119"/>
        <end position="141"/>
    </location>
</feature>
<evidence type="ECO:0000256" key="1">
    <source>
        <dbReference type="SAM" id="MobiDB-lite"/>
    </source>
</evidence>
<dbReference type="EMBL" id="ONZQ02000008">
    <property type="protein sequence ID" value="SPO03504.1"/>
    <property type="molecule type" value="Genomic_DNA"/>
</dbReference>
<organism evidence="2 3">
    <name type="scientific">Cephalotrichum gorgonifer</name>
    <dbReference type="NCBI Taxonomy" id="2041049"/>
    <lineage>
        <taxon>Eukaryota</taxon>
        <taxon>Fungi</taxon>
        <taxon>Dikarya</taxon>
        <taxon>Ascomycota</taxon>
        <taxon>Pezizomycotina</taxon>
        <taxon>Sordariomycetes</taxon>
        <taxon>Hypocreomycetidae</taxon>
        <taxon>Microascales</taxon>
        <taxon>Microascaceae</taxon>
        <taxon>Cephalotrichum</taxon>
    </lineage>
</organism>
<name>A0AAE8N174_9PEZI</name>
<reference evidence="2" key="1">
    <citation type="submission" date="2018-03" db="EMBL/GenBank/DDBJ databases">
        <authorList>
            <person name="Guldener U."/>
        </authorList>
    </citation>
    <scope>NUCLEOTIDE SEQUENCE</scope>
</reference>
<keyword evidence="3" id="KW-1185">Reference proteome</keyword>
<evidence type="ECO:0008006" key="4">
    <source>
        <dbReference type="Google" id="ProtNLM"/>
    </source>
</evidence>
<proteinExistence type="predicted"/>
<dbReference type="Proteomes" id="UP001187682">
    <property type="component" value="Unassembled WGS sequence"/>
</dbReference>